<evidence type="ECO:0000313" key="1">
    <source>
        <dbReference type="EMBL" id="MDP9800039.1"/>
    </source>
</evidence>
<sequence>MTIAVVGPAPWRDVVVAAHRAAGADAYGIEASASELPSLLTELAPDVVGLELHPDLSVGVAGVTDLDDGLANETAVRTVVAVQPTGSSRMLIGFNTLTSGIVRATQAVGVPLGSTLLLGGRERAASALAAAVQLKARSISLAPSNVAGPGSAISAAHRLGVNVQSFRVEQLSGHLREFDSVLVCGEVPHVLDDELRDAGVAIVAVAPYAPAQVAYHSVLARQIEDAQRVLTGVNPDLRVIEQAVENFAV</sequence>
<dbReference type="Gene3D" id="3.40.50.10860">
    <property type="entry name" value="Leucine Dehydrogenase, chain A, domain 1"/>
    <property type="match status" value="1"/>
</dbReference>
<gene>
    <name evidence="1" type="ORF">J2S49_000115</name>
</gene>
<reference evidence="1 2" key="1">
    <citation type="submission" date="2023-07" db="EMBL/GenBank/DDBJ databases">
        <title>Sequencing the genomes of 1000 actinobacteria strains.</title>
        <authorList>
            <person name="Klenk H.-P."/>
        </authorList>
    </citation>
    <scope>NUCLEOTIDE SEQUENCE [LARGE SCALE GENOMIC DNA]</scope>
    <source>
        <strain evidence="1 2">DSM 102162</strain>
    </source>
</reference>
<evidence type="ECO:0008006" key="3">
    <source>
        <dbReference type="Google" id="ProtNLM"/>
    </source>
</evidence>
<organism evidence="1 2">
    <name type="scientific">Arcanobacterium wilhelmae</name>
    <dbReference type="NCBI Taxonomy" id="1803177"/>
    <lineage>
        <taxon>Bacteria</taxon>
        <taxon>Bacillati</taxon>
        <taxon>Actinomycetota</taxon>
        <taxon>Actinomycetes</taxon>
        <taxon>Actinomycetales</taxon>
        <taxon>Actinomycetaceae</taxon>
        <taxon>Arcanobacterium</taxon>
    </lineage>
</organism>
<dbReference type="RefSeq" id="WP_307013914.1">
    <property type="nucleotide sequence ID" value="NZ_JAUSQW010000001.1"/>
</dbReference>
<accession>A0ABT9N8L1</accession>
<protein>
    <recommendedName>
        <fullName evidence="3">Shikimate dehydrogenase</fullName>
    </recommendedName>
</protein>
<dbReference type="Proteomes" id="UP001235966">
    <property type="component" value="Unassembled WGS sequence"/>
</dbReference>
<name>A0ABT9N8L1_9ACTO</name>
<evidence type="ECO:0000313" key="2">
    <source>
        <dbReference type="Proteomes" id="UP001235966"/>
    </source>
</evidence>
<keyword evidence="2" id="KW-1185">Reference proteome</keyword>
<proteinExistence type="predicted"/>
<comment type="caution">
    <text evidence="1">The sequence shown here is derived from an EMBL/GenBank/DDBJ whole genome shotgun (WGS) entry which is preliminary data.</text>
</comment>
<dbReference type="Gene3D" id="3.40.50.720">
    <property type="entry name" value="NAD(P)-binding Rossmann-like Domain"/>
    <property type="match status" value="1"/>
</dbReference>
<dbReference type="EMBL" id="JAUSQW010000001">
    <property type="protein sequence ID" value="MDP9800039.1"/>
    <property type="molecule type" value="Genomic_DNA"/>
</dbReference>